<dbReference type="GO" id="GO:0016020">
    <property type="term" value="C:membrane"/>
    <property type="evidence" value="ECO:0007669"/>
    <property type="project" value="InterPro"/>
</dbReference>
<dbReference type="SMART" id="SM00304">
    <property type="entry name" value="HAMP"/>
    <property type="match status" value="1"/>
</dbReference>
<keyword evidence="1" id="KW-0472">Membrane</keyword>
<dbReference type="EMBL" id="CAFBQP010000025">
    <property type="protein sequence ID" value="CAB5059099.1"/>
    <property type="molecule type" value="Genomic_DNA"/>
</dbReference>
<organism evidence="3">
    <name type="scientific">freshwater metagenome</name>
    <dbReference type="NCBI Taxonomy" id="449393"/>
    <lineage>
        <taxon>unclassified sequences</taxon>
        <taxon>metagenomes</taxon>
        <taxon>ecological metagenomes</taxon>
    </lineage>
</organism>
<dbReference type="PROSITE" id="PS50885">
    <property type="entry name" value="HAMP"/>
    <property type="match status" value="1"/>
</dbReference>
<accession>A0A6J6QYN1</accession>
<dbReference type="Gene3D" id="6.10.340.10">
    <property type="match status" value="1"/>
</dbReference>
<gene>
    <name evidence="3" type="ORF">UFOPK2602_01333</name>
    <name evidence="4" type="ORF">UFOPK2806_01477</name>
    <name evidence="5" type="ORF">UFOPK4306_00840</name>
</gene>
<proteinExistence type="predicted"/>
<dbReference type="InterPro" id="IPR029151">
    <property type="entry name" value="Sensor-like_sf"/>
</dbReference>
<feature type="transmembrane region" description="Helical" evidence="1">
    <location>
        <begin position="288"/>
        <end position="307"/>
    </location>
</feature>
<evidence type="ECO:0000313" key="3">
    <source>
        <dbReference type="EMBL" id="CAB4714065.1"/>
    </source>
</evidence>
<protein>
    <submittedName>
        <fullName evidence="3">Unannotated protein</fullName>
    </submittedName>
</protein>
<sequence length="413" mass="42929">MGFSADPRSWGLGTKIGATLVAAAIVPMALISLAASRSGQGAVEKSELSAAEGRAVVGASSVQQYLLGVVGRADQLGTTTEVVNYLRSGGRTDTPPIGATAAQFDVEAVLLLNLDGRTLAASPTSIRGKQFGDTDWFATSAGGQTKVGPVLYDPASRRSSVTVSAPVREPGAAVVGVAALQVSGHDVLFALNQAPLGPGGQAVLVNASGEIVLARDNRLLGQTLAALGLDALSTRIAESLSGTLPRVNLPGRGTQVVAWSTTTGGNTAIVFQPRDVFLGPINRLAKTALIALAVVALVALALALLVARRLSRPVSALTAAATAIEANTEPDTEQLASLGRTKDDIGRLARVFSSMAAQVAVRERALRDQVAALRVEINEDRRKQTVSDLTDSEFFRELEVRAAQIRRAMKEDL</sequence>
<evidence type="ECO:0000313" key="5">
    <source>
        <dbReference type="EMBL" id="CAB5059099.1"/>
    </source>
</evidence>
<evidence type="ECO:0000313" key="4">
    <source>
        <dbReference type="EMBL" id="CAB4758365.1"/>
    </source>
</evidence>
<reference evidence="3" key="1">
    <citation type="submission" date="2020-05" db="EMBL/GenBank/DDBJ databases">
        <authorList>
            <person name="Chiriac C."/>
            <person name="Salcher M."/>
            <person name="Ghai R."/>
            <person name="Kavagutti S V."/>
        </authorList>
    </citation>
    <scope>NUCLEOTIDE SEQUENCE</scope>
</reference>
<dbReference type="Gene3D" id="3.30.450.20">
    <property type="entry name" value="PAS domain"/>
    <property type="match status" value="1"/>
</dbReference>
<keyword evidence="1" id="KW-0812">Transmembrane</keyword>
<dbReference type="EMBL" id="CAEZYY010000019">
    <property type="protein sequence ID" value="CAB4758365.1"/>
    <property type="molecule type" value="Genomic_DNA"/>
</dbReference>
<keyword evidence="1" id="KW-1133">Transmembrane helix</keyword>
<dbReference type="GO" id="GO:0007165">
    <property type="term" value="P:signal transduction"/>
    <property type="evidence" value="ECO:0007669"/>
    <property type="project" value="InterPro"/>
</dbReference>
<evidence type="ECO:0000259" key="2">
    <source>
        <dbReference type="PROSITE" id="PS50885"/>
    </source>
</evidence>
<name>A0A6J6QYN1_9ZZZZ</name>
<dbReference type="CDD" id="cd06225">
    <property type="entry name" value="HAMP"/>
    <property type="match status" value="1"/>
</dbReference>
<dbReference type="InterPro" id="IPR003660">
    <property type="entry name" value="HAMP_dom"/>
</dbReference>
<dbReference type="SUPFAM" id="SSF103190">
    <property type="entry name" value="Sensory domain-like"/>
    <property type="match status" value="1"/>
</dbReference>
<feature type="domain" description="HAMP" evidence="2">
    <location>
        <begin position="308"/>
        <end position="364"/>
    </location>
</feature>
<dbReference type="EMBL" id="CAEZXX010000088">
    <property type="protein sequence ID" value="CAB4714065.1"/>
    <property type="molecule type" value="Genomic_DNA"/>
</dbReference>
<dbReference type="AlphaFoldDB" id="A0A6J6QYN1"/>
<dbReference type="Pfam" id="PF00672">
    <property type="entry name" value="HAMP"/>
    <property type="match status" value="1"/>
</dbReference>
<evidence type="ECO:0000256" key="1">
    <source>
        <dbReference type="SAM" id="Phobius"/>
    </source>
</evidence>